<dbReference type="InterPro" id="IPR001647">
    <property type="entry name" value="HTH_TetR"/>
</dbReference>
<protein>
    <submittedName>
        <fullName evidence="4">TetR/AcrR family transcriptional regulator</fullName>
    </submittedName>
</protein>
<dbReference type="PANTHER" id="PTHR30055">
    <property type="entry name" value="HTH-TYPE TRANSCRIPTIONAL REGULATOR RUTR"/>
    <property type="match status" value="1"/>
</dbReference>
<dbReference type="InterPro" id="IPR009057">
    <property type="entry name" value="Homeodomain-like_sf"/>
</dbReference>
<dbReference type="PROSITE" id="PS50977">
    <property type="entry name" value="HTH_TETR_2"/>
    <property type="match status" value="1"/>
</dbReference>
<dbReference type="Proteomes" id="UP000564644">
    <property type="component" value="Unassembled WGS sequence"/>
</dbReference>
<dbReference type="SUPFAM" id="SSF46689">
    <property type="entry name" value="Homeodomain-like"/>
    <property type="match status" value="1"/>
</dbReference>
<dbReference type="Gene3D" id="1.10.357.10">
    <property type="entry name" value="Tetracycline Repressor, domain 2"/>
    <property type="match status" value="1"/>
</dbReference>
<dbReference type="InterPro" id="IPR036271">
    <property type="entry name" value="Tet_transcr_reg_TetR-rel_C_sf"/>
</dbReference>
<comment type="caution">
    <text evidence="4">The sequence shown here is derived from an EMBL/GenBank/DDBJ whole genome shotgun (WGS) entry which is preliminary data.</text>
</comment>
<dbReference type="GO" id="GO:0003700">
    <property type="term" value="F:DNA-binding transcription factor activity"/>
    <property type="evidence" value="ECO:0007669"/>
    <property type="project" value="TreeGrafter"/>
</dbReference>
<dbReference type="InterPro" id="IPR050109">
    <property type="entry name" value="HTH-type_TetR-like_transc_reg"/>
</dbReference>
<dbReference type="AlphaFoldDB" id="A0A7X0SWM6"/>
<gene>
    <name evidence="4" type="ORF">H7C18_30830</name>
</gene>
<proteinExistence type="predicted"/>
<evidence type="ECO:0000256" key="2">
    <source>
        <dbReference type="PROSITE-ProRule" id="PRU00335"/>
    </source>
</evidence>
<dbReference type="PRINTS" id="PR00455">
    <property type="entry name" value="HTHTETR"/>
</dbReference>
<name>A0A7X0SWM6_9BACL</name>
<accession>A0A7X0SWM6</accession>
<keyword evidence="1 2" id="KW-0238">DNA-binding</keyword>
<dbReference type="SUPFAM" id="SSF48498">
    <property type="entry name" value="Tetracyclin repressor-like, C-terminal domain"/>
    <property type="match status" value="1"/>
</dbReference>
<reference evidence="4 5" key="1">
    <citation type="submission" date="2020-08" db="EMBL/GenBank/DDBJ databases">
        <title>Cohnella phylogeny.</title>
        <authorList>
            <person name="Dunlap C."/>
        </authorList>
    </citation>
    <scope>NUCLEOTIDE SEQUENCE [LARGE SCALE GENOMIC DNA]</scope>
    <source>
        <strain evidence="4 5">CBP 2801</strain>
    </source>
</reference>
<evidence type="ECO:0000259" key="3">
    <source>
        <dbReference type="PROSITE" id="PS50977"/>
    </source>
</evidence>
<dbReference type="PANTHER" id="PTHR30055:SF226">
    <property type="entry name" value="HTH-TYPE TRANSCRIPTIONAL REGULATOR PKSA"/>
    <property type="match status" value="1"/>
</dbReference>
<evidence type="ECO:0000256" key="1">
    <source>
        <dbReference type="ARBA" id="ARBA00023125"/>
    </source>
</evidence>
<keyword evidence="5" id="KW-1185">Reference proteome</keyword>
<sequence>MGSHPSTSDKLLNAAIELMAAKGYDGTTTKEIAVAAGVNEVTLFRHFGTKQKLLEAAFQQYHYAEEMTKLFRESLSGELHSDLLLISRTYHRIMNRNRKLFFIAHKGSSVLPDEVYQEAARHPRHLRDLLTGYFRTMAEQKKVVTPNPEMTAMSFMWMNYGSFMSGLKADETTPERMLNDFIEESVRLFARALTP</sequence>
<dbReference type="GO" id="GO:0000976">
    <property type="term" value="F:transcription cis-regulatory region binding"/>
    <property type="evidence" value="ECO:0007669"/>
    <property type="project" value="TreeGrafter"/>
</dbReference>
<evidence type="ECO:0000313" key="4">
    <source>
        <dbReference type="EMBL" id="MBB6735318.1"/>
    </source>
</evidence>
<evidence type="ECO:0000313" key="5">
    <source>
        <dbReference type="Proteomes" id="UP000564644"/>
    </source>
</evidence>
<feature type="DNA-binding region" description="H-T-H motif" evidence="2">
    <location>
        <begin position="28"/>
        <end position="47"/>
    </location>
</feature>
<feature type="domain" description="HTH tetR-type" evidence="3">
    <location>
        <begin position="5"/>
        <end position="65"/>
    </location>
</feature>
<organism evidence="4 5">
    <name type="scientific">Cohnella zeiphila</name>
    <dbReference type="NCBI Taxonomy" id="2761120"/>
    <lineage>
        <taxon>Bacteria</taxon>
        <taxon>Bacillati</taxon>
        <taxon>Bacillota</taxon>
        <taxon>Bacilli</taxon>
        <taxon>Bacillales</taxon>
        <taxon>Paenibacillaceae</taxon>
        <taxon>Cohnella</taxon>
    </lineage>
</organism>
<dbReference type="Pfam" id="PF00440">
    <property type="entry name" value="TetR_N"/>
    <property type="match status" value="1"/>
</dbReference>
<dbReference type="EMBL" id="JACJVO010000046">
    <property type="protein sequence ID" value="MBB6735318.1"/>
    <property type="molecule type" value="Genomic_DNA"/>
</dbReference>
<dbReference type="RefSeq" id="WP_185132971.1">
    <property type="nucleotide sequence ID" value="NZ_JACJVO010000046.1"/>
</dbReference>